<dbReference type="GO" id="GO:0006635">
    <property type="term" value="P:fatty acid beta-oxidation"/>
    <property type="evidence" value="ECO:0007669"/>
    <property type="project" value="TreeGrafter"/>
</dbReference>
<dbReference type="InterPro" id="IPR029045">
    <property type="entry name" value="ClpP/crotonase-like_dom_sf"/>
</dbReference>
<accession>A0A7G7MKQ6</accession>
<dbReference type="RefSeq" id="WP_185720195.1">
    <property type="nucleotide sequence ID" value="NZ_BAAAWI010000001.1"/>
</dbReference>
<evidence type="ECO:0000313" key="2">
    <source>
        <dbReference type="Proteomes" id="UP000515728"/>
    </source>
</evidence>
<dbReference type="Gene3D" id="3.90.226.10">
    <property type="entry name" value="2-enoyl-CoA Hydratase, Chain A, domain 1"/>
    <property type="match status" value="1"/>
</dbReference>
<evidence type="ECO:0000313" key="1">
    <source>
        <dbReference type="EMBL" id="QNG53367.1"/>
    </source>
</evidence>
<sequence>MIELERDGDVAVLRLSHGPVNALDPELCDAVAAQVRALVTDPVRAVVLTGSGRAFSAGADLRRLVTDGEAYARRFVPALDGLFRSVFELGKPVVAAVNGHAIAGGAVLAAAADVVLMADGPARIGLPELVVGVPLPRVAVEVVRYAVGDQVARRLITGADTHLPADARAMGLVDEVLPADDLLPAALDRARDLASRIPADTFAFTKAQLRREALQRMDGAAEEAEATLALWIRRGSDGWTAAYLESVTRKRG</sequence>
<dbReference type="CDD" id="cd06558">
    <property type="entry name" value="crotonase-like"/>
    <property type="match status" value="1"/>
</dbReference>
<dbReference type="Proteomes" id="UP000515728">
    <property type="component" value="Chromosome"/>
</dbReference>
<dbReference type="GO" id="GO:0003824">
    <property type="term" value="F:catalytic activity"/>
    <property type="evidence" value="ECO:0007669"/>
    <property type="project" value="UniProtKB-ARBA"/>
</dbReference>
<gene>
    <name evidence="1" type="ORF">H6H00_05080</name>
</gene>
<dbReference type="PANTHER" id="PTHR11941:SF54">
    <property type="entry name" value="ENOYL-COA HYDRATASE, MITOCHONDRIAL"/>
    <property type="match status" value="1"/>
</dbReference>
<organism evidence="1 2">
    <name type="scientific">Pseudonocardia petroleophila</name>
    <dbReference type="NCBI Taxonomy" id="37331"/>
    <lineage>
        <taxon>Bacteria</taxon>
        <taxon>Bacillati</taxon>
        <taxon>Actinomycetota</taxon>
        <taxon>Actinomycetes</taxon>
        <taxon>Pseudonocardiales</taxon>
        <taxon>Pseudonocardiaceae</taxon>
        <taxon>Pseudonocardia</taxon>
    </lineage>
</organism>
<dbReference type="AlphaFoldDB" id="A0A7G7MKQ6"/>
<reference evidence="1 2" key="1">
    <citation type="submission" date="2020-08" db="EMBL/GenBank/DDBJ databases">
        <authorList>
            <person name="Mo P."/>
        </authorList>
    </citation>
    <scope>NUCLEOTIDE SEQUENCE [LARGE SCALE GENOMIC DNA]</scope>
    <source>
        <strain evidence="1 2">CGMCC 4.1532</strain>
    </source>
</reference>
<dbReference type="KEGG" id="ppel:H6H00_05080"/>
<proteinExistence type="predicted"/>
<keyword evidence="2" id="KW-1185">Reference proteome</keyword>
<dbReference type="EMBL" id="CP060131">
    <property type="protein sequence ID" value="QNG53367.1"/>
    <property type="molecule type" value="Genomic_DNA"/>
</dbReference>
<protein>
    <submittedName>
        <fullName evidence="1">Enoyl-CoA hydratase/isomerase family protein</fullName>
    </submittedName>
</protein>
<dbReference type="Pfam" id="PF00378">
    <property type="entry name" value="ECH_1"/>
    <property type="match status" value="1"/>
</dbReference>
<name>A0A7G7MKQ6_9PSEU</name>
<dbReference type="SUPFAM" id="SSF52096">
    <property type="entry name" value="ClpP/crotonase"/>
    <property type="match status" value="1"/>
</dbReference>
<dbReference type="PANTHER" id="PTHR11941">
    <property type="entry name" value="ENOYL-COA HYDRATASE-RELATED"/>
    <property type="match status" value="1"/>
</dbReference>
<dbReference type="InterPro" id="IPR001753">
    <property type="entry name" value="Enoyl-CoA_hydra/iso"/>
</dbReference>